<evidence type="ECO:0008006" key="3">
    <source>
        <dbReference type="Google" id="ProtNLM"/>
    </source>
</evidence>
<protein>
    <recommendedName>
        <fullName evidence="3">DUF4367 domain-containing protein</fullName>
    </recommendedName>
</protein>
<organism evidence="1 2">
    <name type="scientific">Sphingobacterium siyangense</name>
    <dbReference type="NCBI Taxonomy" id="459529"/>
    <lineage>
        <taxon>Bacteria</taxon>
        <taxon>Pseudomonadati</taxon>
        <taxon>Bacteroidota</taxon>
        <taxon>Sphingobacteriia</taxon>
        <taxon>Sphingobacteriales</taxon>
        <taxon>Sphingobacteriaceae</taxon>
        <taxon>Sphingobacterium</taxon>
    </lineage>
</organism>
<keyword evidence="2" id="KW-1185">Reference proteome</keyword>
<reference evidence="1 2" key="1">
    <citation type="submission" date="2016-07" db="EMBL/GenBank/DDBJ databases">
        <title>Genome analysis of Sphingobacterium siyangense T12B17.</title>
        <authorList>
            <person name="Xu D."/>
            <person name="Su Y."/>
            <person name="Zheng S."/>
        </authorList>
    </citation>
    <scope>NUCLEOTIDE SEQUENCE [LARGE SCALE GENOMIC DNA]</scope>
    <source>
        <strain evidence="1 2">T12B17</strain>
    </source>
</reference>
<dbReference type="Proteomes" id="UP000286402">
    <property type="component" value="Unassembled WGS sequence"/>
</dbReference>
<proteinExistence type="predicted"/>
<accession>A0A420GBJ5</accession>
<name>A0A420GBJ5_9SPHI</name>
<comment type="caution">
    <text evidence="1">The sequence shown here is derived from an EMBL/GenBank/DDBJ whole genome shotgun (WGS) entry which is preliminary data.</text>
</comment>
<evidence type="ECO:0000313" key="2">
    <source>
        <dbReference type="Proteomes" id="UP000286402"/>
    </source>
</evidence>
<dbReference type="AlphaFoldDB" id="A0A420GBJ5"/>
<sequence>MIVLLTTLTLTSWGKNNGHRAVSSSADTAYIKSLEERQIGGSKYSVFLPTDYAIKETNGGDFSIYSFYPTDTTNHTGFSGGFYFGNHPSQFPAKSKSCKTAYLKSEILDQNVNWTIYNCNGNYLIQTITNSKSGEGWNELIHIFGNAKSTKDLDKLLFIFTTIKKKE</sequence>
<evidence type="ECO:0000313" key="1">
    <source>
        <dbReference type="EMBL" id="RKF42555.1"/>
    </source>
</evidence>
<gene>
    <name evidence="1" type="ORF">BCY89_03535</name>
</gene>
<dbReference type="EMBL" id="MCAQ01000001">
    <property type="protein sequence ID" value="RKF42555.1"/>
    <property type="molecule type" value="Genomic_DNA"/>
</dbReference>